<name>A0A2G2YMZ2_CAPAN</name>
<gene>
    <name evidence="1" type="ORF">T459_26065</name>
</gene>
<proteinExistence type="predicted"/>
<reference evidence="1 2" key="1">
    <citation type="journal article" date="2014" name="Nat. Genet.">
        <title>Genome sequence of the hot pepper provides insights into the evolution of pungency in Capsicum species.</title>
        <authorList>
            <person name="Kim S."/>
            <person name="Park M."/>
            <person name="Yeom S.I."/>
            <person name="Kim Y.M."/>
            <person name="Lee J.M."/>
            <person name="Lee H.A."/>
            <person name="Seo E."/>
            <person name="Choi J."/>
            <person name="Cheong K."/>
            <person name="Kim K.T."/>
            <person name="Jung K."/>
            <person name="Lee G.W."/>
            <person name="Oh S.K."/>
            <person name="Bae C."/>
            <person name="Kim S.B."/>
            <person name="Lee H.Y."/>
            <person name="Kim S.Y."/>
            <person name="Kim M.S."/>
            <person name="Kang B.C."/>
            <person name="Jo Y.D."/>
            <person name="Yang H.B."/>
            <person name="Jeong H.J."/>
            <person name="Kang W.H."/>
            <person name="Kwon J.K."/>
            <person name="Shin C."/>
            <person name="Lim J.Y."/>
            <person name="Park J.H."/>
            <person name="Huh J.H."/>
            <person name="Kim J.S."/>
            <person name="Kim B.D."/>
            <person name="Cohen O."/>
            <person name="Paran I."/>
            <person name="Suh M.C."/>
            <person name="Lee S.B."/>
            <person name="Kim Y.K."/>
            <person name="Shin Y."/>
            <person name="Noh S.J."/>
            <person name="Park J."/>
            <person name="Seo Y.S."/>
            <person name="Kwon S.Y."/>
            <person name="Kim H.A."/>
            <person name="Park J.M."/>
            <person name="Kim H.J."/>
            <person name="Choi S.B."/>
            <person name="Bosland P.W."/>
            <person name="Reeves G."/>
            <person name="Jo S.H."/>
            <person name="Lee B.W."/>
            <person name="Cho H.T."/>
            <person name="Choi H.S."/>
            <person name="Lee M.S."/>
            <person name="Yu Y."/>
            <person name="Do Choi Y."/>
            <person name="Park B.S."/>
            <person name="van Deynze A."/>
            <person name="Ashrafi H."/>
            <person name="Hill T."/>
            <person name="Kim W.T."/>
            <person name="Pai H.S."/>
            <person name="Ahn H.K."/>
            <person name="Yeam I."/>
            <person name="Giovannoni J.J."/>
            <person name="Rose J.K."/>
            <person name="Sorensen I."/>
            <person name="Lee S.J."/>
            <person name="Kim R.W."/>
            <person name="Choi I.Y."/>
            <person name="Choi B.S."/>
            <person name="Lim J.S."/>
            <person name="Lee Y.H."/>
            <person name="Choi D."/>
        </authorList>
    </citation>
    <scope>NUCLEOTIDE SEQUENCE [LARGE SCALE GENOMIC DNA]</scope>
    <source>
        <strain evidence="2">cv. CM334</strain>
    </source>
</reference>
<reference evidence="1 2" key="2">
    <citation type="journal article" date="2017" name="Genome Biol.">
        <title>New reference genome sequences of hot pepper reveal the massive evolution of plant disease-resistance genes by retroduplication.</title>
        <authorList>
            <person name="Kim S."/>
            <person name="Park J."/>
            <person name="Yeom S.I."/>
            <person name="Kim Y.M."/>
            <person name="Seo E."/>
            <person name="Kim K.T."/>
            <person name="Kim M.S."/>
            <person name="Lee J.M."/>
            <person name="Cheong K."/>
            <person name="Shin H.S."/>
            <person name="Kim S.B."/>
            <person name="Han K."/>
            <person name="Lee J."/>
            <person name="Park M."/>
            <person name="Lee H.A."/>
            <person name="Lee H.Y."/>
            <person name="Lee Y."/>
            <person name="Oh S."/>
            <person name="Lee J.H."/>
            <person name="Choi E."/>
            <person name="Choi E."/>
            <person name="Lee S.E."/>
            <person name="Jeon J."/>
            <person name="Kim H."/>
            <person name="Choi G."/>
            <person name="Song H."/>
            <person name="Lee J."/>
            <person name="Lee S.C."/>
            <person name="Kwon J.K."/>
            <person name="Lee H.Y."/>
            <person name="Koo N."/>
            <person name="Hong Y."/>
            <person name="Kim R.W."/>
            <person name="Kang W.H."/>
            <person name="Huh J.H."/>
            <person name="Kang B.C."/>
            <person name="Yang T.J."/>
            <person name="Lee Y.H."/>
            <person name="Bennetzen J.L."/>
            <person name="Choi D."/>
        </authorList>
    </citation>
    <scope>NUCLEOTIDE SEQUENCE [LARGE SCALE GENOMIC DNA]</scope>
    <source>
        <strain evidence="2">cv. CM334</strain>
    </source>
</reference>
<dbReference type="Proteomes" id="UP000222542">
    <property type="component" value="Unassembled WGS sequence"/>
</dbReference>
<dbReference type="AlphaFoldDB" id="A0A2G2YMZ2"/>
<dbReference type="EMBL" id="AYRZ02000010">
    <property type="protein sequence ID" value="PHT70961.1"/>
    <property type="molecule type" value="Genomic_DNA"/>
</dbReference>
<comment type="caution">
    <text evidence="1">The sequence shown here is derived from an EMBL/GenBank/DDBJ whole genome shotgun (WGS) entry which is preliminary data.</text>
</comment>
<dbReference type="Gramene" id="PHT70961">
    <property type="protein sequence ID" value="PHT70961"/>
    <property type="gene ID" value="T459_26065"/>
</dbReference>
<organism evidence="1 2">
    <name type="scientific">Capsicum annuum</name>
    <name type="common">Capsicum pepper</name>
    <dbReference type="NCBI Taxonomy" id="4072"/>
    <lineage>
        <taxon>Eukaryota</taxon>
        <taxon>Viridiplantae</taxon>
        <taxon>Streptophyta</taxon>
        <taxon>Embryophyta</taxon>
        <taxon>Tracheophyta</taxon>
        <taxon>Spermatophyta</taxon>
        <taxon>Magnoliopsida</taxon>
        <taxon>eudicotyledons</taxon>
        <taxon>Gunneridae</taxon>
        <taxon>Pentapetalae</taxon>
        <taxon>asterids</taxon>
        <taxon>lamiids</taxon>
        <taxon>Solanales</taxon>
        <taxon>Solanaceae</taxon>
        <taxon>Solanoideae</taxon>
        <taxon>Capsiceae</taxon>
        <taxon>Capsicum</taxon>
    </lineage>
</organism>
<protein>
    <submittedName>
        <fullName evidence="1">Uncharacterized protein</fullName>
    </submittedName>
</protein>
<evidence type="ECO:0000313" key="2">
    <source>
        <dbReference type="Proteomes" id="UP000222542"/>
    </source>
</evidence>
<accession>A0A2G2YMZ2</accession>
<sequence>MLVHEESQRKICETSSSHTGHILSENTTLLSFHDNHSKAKSLNNYNHSGSFGGNNYGSTNLFYDIYKRKGHNEAMCYRVIGYPSGFKGKKKPLIRHGNNVMGEGNWYKPLKQANIITNDCSGGKYNVVQSRGGVSSGAKNVHKQQYYQRTNCTHNTEANRVGRDPKFTQELMAVTGRVEKDKITLLMSSIIKLCICLTKERE</sequence>
<evidence type="ECO:0000313" key="1">
    <source>
        <dbReference type="EMBL" id="PHT70961.1"/>
    </source>
</evidence>
<keyword evidence="2" id="KW-1185">Reference proteome</keyword>